<dbReference type="RefSeq" id="WP_021660338.1">
    <property type="nucleotide sequence ID" value="NZ_FQVY01000002.1"/>
</dbReference>
<gene>
    <name evidence="1" type="ORF">GT747_05360</name>
    <name evidence="2" type="ORF">SAMN05444424_1643</name>
</gene>
<evidence type="ECO:0000313" key="2">
    <source>
        <dbReference type="EMBL" id="SHG14558.1"/>
    </source>
</evidence>
<dbReference type="Proteomes" id="UP000184089">
    <property type="component" value="Unassembled WGS sequence"/>
</dbReference>
<reference evidence="3" key="1">
    <citation type="submission" date="2016-11" db="EMBL/GenBank/DDBJ databases">
        <authorList>
            <person name="Jaros S."/>
            <person name="Januszkiewicz K."/>
            <person name="Wedrychowicz H."/>
        </authorList>
    </citation>
    <scope>NUCLEOTIDE SEQUENCE [LARGE SCALE GENOMIC DNA]</scope>
    <source>
        <strain evidence="3">DSM 4029</strain>
    </source>
</reference>
<accession>A0AAQ1MDU8</accession>
<dbReference type="AlphaFoldDB" id="A0AAQ1MDU8"/>
<protein>
    <submittedName>
        <fullName evidence="2">Uncharacterized protein</fullName>
    </submittedName>
</protein>
<proteinExistence type="predicted"/>
<evidence type="ECO:0000313" key="1">
    <source>
        <dbReference type="EMBL" id="MZL69196.1"/>
    </source>
</evidence>
<dbReference type="Proteomes" id="UP000474718">
    <property type="component" value="Unassembled WGS sequence"/>
</dbReference>
<evidence type="ECO:0000313" key="4">
    <source>
        <dbReference type="Proteomes" id="UP000474718"/>
    </source>
</evidence>
<reference evidence="1 4" key="3">
    <citation type="journal article" date="2019" name="Nat. Med.">
        <title>A library of human gut bacterial isolates paired with longitudinal multiomics data enables mechanistic microbiome research.</title>
        <authorList>
            <person name="Poyet M."/>
            <person name="Groussin M."/>
            <person name="Gibbons S.M."/>
            <person name="Avila-Pacheco J."/>
            <person name="Jiang X."/>
            <person name="Kearney S.M."/>
            <person name="Perrotta A.R."/>
            <person name="Berdy B."/>
            <person name="Zhao S."/>
            <person name="Lieberman T.D."/>
            <person name="Swanson P.K."/>
            <person name="Smith M."/>
            <person name="Roesemann S."/>
            <person name="Alexander J.E."/>
            <person name="Rich S.A."/>
            <person name="Livny J."/>
            <person name="Vlamakis H."/>
            <person name="Clish C."/>
            <person name="Bullock K."/>
            <person name="Deik A."/>
            <person name="Scott J."/>
            <person name="Pierce K.A."/>
            <person name="Xavier R.J."/>
            <person name="Alm E.J."/>
        </authorList>
    </citation>
    <scope>NUCLEOTIDE SEQUENCE [LARGE SCALE GENOMIC DNA]</scope>
    <source>
        <strain evidence="1 4">BIOML-A2</strain>
    </source>
</reference>
<name>A0AAQ1MDU8_9FIRM</name>
<dbReference type="EMBL" id="WWVX01000002">
    <property type="protein sequence ID" value="MZL69196.1"/>
    <property type="molecule type" value="Genomic_DNA"/>
</dbReference>
<organism evidence="2 3">
    <name type="scientific">Bittarella massiliensis</name>
    <name type="common">ex Durand et al. 2017</name>
    <dbReference type="NCBI Taxonomy" id="1720313"/>
    <lineage>
        <taxon>Bacteria</taxon>
        <taxon>Bacillati</taxon>
        <taxon>Bacillota</taxon>
        <taxon>Clostridia</taxon>
        <taxon>Eubacteriales</taxon>
        <taxon>Oscillospiraceae</taxon>
        <taxon>Bittarella (ex Durand et al. 2017)</taxon>
    </lineage>
</organism>
<evidence type="ECO:0000313" key="3">
    <source>
        <dbReference type="Proteomes" id="UP000184089"/>
    </source>
</evidence>
<dbReference type="EMBL" id="FQVY01000002">
    <property type="protein sequence ID" value="SHG14558.1"/>
    <property type="molecule type" value="Genomic_DNA"/>
</dbReference>
<keyword evidence="4" id="KW-1185">Reference proteome</keyword>
<sequence length="251" mass="27664">MVVLLRADERPFPRNLFARVKCEPLREKGYLLHRVTYPSSRKLQAFLRAQEGPVYTVGEEEPDPAFRRGLVEGAAERLLALLGEEACRLRLLLCDREGDCRELVARCLRRVNTLTVATDRVEEYRAFAEEHFLQTGALFAVSPWAEAEKALGQSGGAVLVLNPLGEEVRAPGCITLGGGGGIGVEPAECAGLPLDWVWALCRDGQVEPAYLFCDEWEVSAKRRISLGELAEYVRRQCVPARAEAAGGGRGR</sequence>
<comment type="caution">
    <text evidence="2">The sequence shown here is derived from an EMBL/GenBank/DDBJ whole genome shotgun (WGS) entry which is preliminary data.</text>
</comment>
<reference evidence="2" key="2">
    <citation type="submission" date="2016-11" db="EMBL/GenBank/DDBJ databases">
        <authorList>
            <person name="Varghese N."/>
            <person name="Submissions S."/>
        </authorList>
    </citation>
    <scope>NUCLEOTIDE SEQUENCE</scope>
    <source>
        <strain evidence="2">DSM 4029</strain>
    </source>
</reference>